<accession>A0A839QM81</accession>
<comment type="caution">
    <text evidence="3">The sequence shown here is derived from an EMBL/GenBank/DDBJ whole genome shotgun (WGS) entry which is preliminary data.</text>
</comment>
<comment type="subcellular location">
    <subcellularLocation>
        <location evidence="2">Cytoplasm</location>
    </subcellularLocation>
</comment>
<dbReference type="Gene3D" id="3.40.50.10680">
    <property type="entry name" value="CofD-like domains"/>
    <property type="match status" value="1"/>
</dbReference>
<evidence type="ECO:0000256" key="1">
    <source>
        <dbReference type="ARBA" id="ARBA00022490"/>
    </source>
</evidence>
<dbReference type="InterPro" id="IPR010119">
    <property type="entry name" value="Gluconeogen_factor"/>
</dbReference>
<proteinExistence type="inferred from homology"/>
<dbReference type="CDD" id="cd07187">
    <property type="entry name" value="YvcK_like"/>
    <property type="match status" value="1"/>
</dbReference>
<dbReference type="NCBIfam" id="TIGR01826">
    <property type="entry name" value="CofD_related"/>
    <property type="match status" value="1"/>
</dbReference>
<gene>
    <name evidence="3" type="ORF">E9229_003117</name>
</gene>
<evidence type="ECO:0000256" key="2">
    <source>
        <dbReference type="HAMAP-Rule" id="MF_00973"/>
    </source>
</evidence>
<dbReference type="Proteomes" id="UP000523000">
    <property type="component" value="Unassembled WGS sequence"/>
</dbReference>
<keyword evidence="1 2" id="KW-0963">Cytoplasm</keyword>
<dbReference type="AlphaFoldDB" id="A0A839QM81"/>
<dbReference type="GO" id="GO:0043743">
    <property type="term" value="F:LPPG:FO 2-phospho-L-lactate transferase activity"/>
    <property type="evidence" value="ECO:0007669"/>
    <property type="project" value="InterPro"/>
</dbReference>
<comment type="function">
    <text evidence="2">Required for morphogenesis under gluconeogenic growth conditions.</text>
</comment>
<keyword evidence="4" id="KW-1185">Reference proteome</keyword>
<dbReference type="InterPro" id="IPR002882">
    <property type="entry name" value="CofD"/>
</dbReference>
<name>A0A839QM81_9MICC</name>
<dbReference type="EMBL" id="JACHVS010000002">
    <property type="protein sequence ID" value="MBB2996870.1"/>
    <property type="molecule type" value="Genomic_DNA"/>
</dbReference>
<evidence type="ECO:0000313" key="3">
    <source>
        <dbReference type="EMBL" id="MBB2996870.1"/>
    </source>
</evidence>
<comment type="similarity">
    <text evidence="2">Belongs to the gluconeogenesis factor family.</text>
</comment>
<organism evidence="3 4">
    <name type="scientific">Paeniglutamicibacter cryotolerans</name>
    <dbReference type="NCBI Taxonomy" id="670079"/>
    <lineage>
        <taxon>Bacteria</taxon>
        <taxon>Bacillati</taxon>
        <taxon>Actinomycetota</taxon>
        <taxon>Actinomycetes</taxon>
        <taxon>Micrococcales</taxon>
        <taxon>Micrococcaceae</taxon>
        <taxon>Paeniglutamicibacter</taxon>
    </lineage>
</organism>
<dbReference type="Pfam" id="PF01933">
    <property type="entry name" value="CofD"/>
    <property type="match status" value="1"/>
</dbReference>
<dbReference type="PANTHER" id="PTHR30135:SF3">
    <property type="entry name" value="GLUCONEOGENESIS FACTOR-RELATED"/>
    <property type="match status" value="1"/>
</dbReference>
<reference evidence="3 4" key="1">
    <citation type="submission" date="2020-08" db="EMBL/GenBank/DDBJ databases">
        <title>Sequencing the genomes of 1000 actinobacteria strains.</title>
        <authorList>
            <person name="Klenk H.-P."/>
        </authorList>
    </citation>
    <scope>NUCLEOTIDE SEQUENCE [LARGE SCALE GENOMIC DNA]</scope>
    <source>
        <strain evidence="3 4">DSM 22826</strain>
    </source>
</reference>
<dbReference type="GO" id="GO:0005737">
    <property type="term" value="C:cytoplasm"/>
    <property type="evidence" value="ECO:0007669"/>
    <property type="project" value="UniProtKB-SubCell"/>
</dbReference>
<dbReference type="PANTHER" id="PTHR30135">
    <property type="entry name" value="UNCHARACTERIZED PROTEIN YVCK-RELATED"/>
    <property type="match status" value="1"/>
</dbReference>
<dbReference type="SUPFAM" id="SSF142338">
    <property type="entry name" value="CofD-like"/>
    <property type="match status" value="1"/>
</dbReference>
<evidence type="ECO:0000313" key="4">
    <source>
        <dbReference type="Proteomes" id="UP000523000"/>
    </source>
</evidence>
<protein>
    <recommendedName>
        <fullName evidence="2">Putative gluconeogenesis factor</fullName>
    </recommendedName>
</protein>
<dbReference type="GO" id="GO:0008360">
    <property type="term" value="P:regulation of cell shape"/>
    <property type="evidence" value="ECO:0007669"/>
    <property type="project" value="UniProtKB-UniRule"/>
</dbReference>
<sequence length="338" mass="35790">MPILPPLSGRDDAPVRVVALGGGHGLSASLSALRRLTSEITAVVTVADDGGSSGKLRDELDVLPPGDLRMALAALCDDTDWGRTWRDVMQHRFSSKPESAGSLDQHAVGNLLIVALWELLQDPVAGLRWAGALLGARGQVLPMSTVPLTISGDVLEEGANGELVRRRIRGQASLASAGSSALVANVSLEPRNAPACAEALEAIELADWVVLGPGSWYTSVLPHLLLPEMRHALETTPARRLLTMNLATETNETAGLDAAAHLEVIARYAPDLRLDAILADPDTVGDLRRFEAAAARLGARCFFGRVGVGTGRAVHDPLRLAAAYHDVFTTYDSDEPSS</sequence>
<dbReference type="RefSeq" id="WP_183513083.1">
    <property type="nucleotide sequence ID" value="NZ_BAABGK010000089.1"/>
</dbReference>
<dbReference type="HAMAP" id="MF_00973">
    <property type="entry name" value="Gluconeogen_factor"/>
    <property type="match status" value="1"/>
</dbReference>
<dbReference type="InterPro" id="IPR038136">
    <property type="entry name" value="CofD-like_dom_sf"/>
</dbReference>